<evidence type="ECO:0000313" key="2">
    <source>
        <dbReference type="Proteomes" id="UP001171945"/>
    </source>
</evidence>
<dbReference type="Proteomes" id="UP001171945">
    <property type="component" value="Unassembled WGS sequence"/>
</dbReference>
<gene>
    <name evidence="1" type="ORF">QUF54_03740</name>
</gene>
<accession>A0ABT7VRZ4</accession>
<evidence type="ECO:0000313" key="1">
    <source>
        <dbReference type="EMBL" id="MDM8562446.1"/>
    </source>
</evidence>
<name>A0ABT7VRZ4_9GAMM</name>
<dbReference type="EMBL" id="JAUCGM010000157">
    <property type="protein sequence ID" value="MDM8562446.1"/>
    <property type="molecule type" value="Genomic_DNA"/>
</dbReference>
<organism evidence="1 2">
    <name type="scientific">Candidatus Marithioploca araucensis</name>
    <dbReference type="NCBI Taxonomy" id="70273"/>
    <lineage>
        <taxon>Bacteria</taxon>
        <taxon>Pseudomonadati</taxon>
        <taxon>Pseudomonadota</taxon>
        <taxon>Gammaproteobacteria</taxon>
        <taxon>Thiotrichales</taxon>
        <taxon>Thiotrichaceae</taxon>
        <taxon>Candidatus Marithioploca</taxon>
    </lineage>
</organism>
<evidence type="ECO:0008006" key="3">
    <source>
        <dbReference type="Google" id="ProtNLM"/>
    </source>
</evidence>
<feature type="non-terminal residue" evidence="1">
    <location>
        <position position="1"/>
    </location>
</feature>
<comment type="caution">
    <text evidence="1">The sequence shown here is derived from an EMBL/GenBank/DDBJ whole genome shotgun (WGS) entry which is preliminary data.</text>
</comment>
<protein>
    <recommendedName>
        <fullName evidence="3">N-6 DNA methylase</fullName>
    </recommendedName>
</protein>
<proteinExistence type="predicted"/>
<keyword evidence="2" id="KW-1185">Reference proteome</keyword>
<sequence length="141" mass="16064">GFDKKRGSTIKHWLAKCLQAYQNYQAEVIALVPVATNTGHWKNSVFGFARAVCFLYDTRLRFLVNGNKNNKGAPMACAMVYWGNNFNKFYDVFINYGAVVDLSHLQKEKAIGPARNAPILPLFQNETLNLKESIYERSNRL</sequence>
<reference evidence="1" key="1">
    <citation type="submission" date="2023-06" db="EMBL/GenBank/DDBJ databases">
        <title>Uncultivated large filamentous bacteria from sulfidic sediments reveal new species and different genomic features in energy metabolism and defense.</title>
        <authorList>
            <person name="Fonseca A."/>
        </authorList>
    </citation>
    <scope>NUCLEOTIDE SEQUENCE</scope>
    <source>
        <strain evidence="1">HSG4</strain>
    </source>
</reference>